<evidence type="ECO:0000256" key="3">
    <source>
        <dbReference type="ARBA" id="ARBA00022452"/>
    </source>
</evidence>
<dbReference type="SUPFAM" id="SSF49464">
    <property type="entry name" value="Carboxypeptidase regulatory domain-like"/>
    <property type="match status" value="1"/>
</dbReference>
<dbReference type="Gene3D" id="2.170.130.10">
    <property type="entry name" value="TonB-dependent receptor, plug domain"/>
    <property type="match status" value="1"/>
</dbReference>
<evidence type="ECO:0000256" key="7">
    <source>
        <dbReference type="PROSITE-ProRule" id="PRU01360"/>
    </source>
</evidence>
<keyword evidence="3 7" id="KW-1134">Transmembrane beta strand</keyword>
<evidence type="ECO:0000313" key="11">
    <source>
        <dbReference type="Proteomes" id="UP001319080"/>
    </source>
</evidence>
<evidence type="ECO:0000256" key="2">
    <source>
        <dbReference type="ARBA" id="ARBA00022448"/>
    </source>
</evidence>
<comment type="caution">
    <text evidence="10">The sequence shown here is derived from an EMBL/GenBank/DDBJ whole genome shotgun (WGS) entry which is preliminary data.</text>
</comment>
<keyword evidence="5 7" id="KW-0472">Membrane</keyword>
<evidence type="ECO:0000256" key="8">
    <source>
        <dbReference type="SAM" id="SignalP"/>
    </source>
</evidence>
<evidence type="ECO:0000259" key="9">
    <source>
        <dbReference type="Pfam" id="PF07715"/>
    </source>
</evidence>
<dbReference type="PROSITE" id="PS52016">
    <property type="entry name" value="TONB_DEPENDENT_REC_3"/>
    <property type="match status" value="1"/>
</dbReference>
<dbReference type="InterPro" id="IPR023996">
    <property type="entry name" value="TonB-dep_OMP_SusC/RagA"/>
</dbReference>
<dbReference type="SUPFAM" id="SSF56935">
    <property type="entry name" value="Porins"/>
    <property type="match status" value="1"/>
</dbReference>
<keyword evidence="2 7" id="KW-0813">Transport</keyword>
<feature type="signal peptide" evidence="8">
    <location>
        <begin position="1"/>
        <end position="29"/>
    </location>
</feature>
<dbReference type="Pfam" id="PF07715">
    <property type="entry name" value="Plug"/>
    <property type="match status" value="1"/>
</dbReference>
<keyword evidence="8" id="KW-0732">Signal</keyword>
<dbReference type="InterPro" id="IPR012910">
    <property type="entry name" value="Plug_dom"/>
</dbReference>
<evidence type="ECO:0000256" key="5">
    <source>
        <dbReference type="ARBA" id="ARBA00023136"/>
    </source>
</evidence>
<evidence type="ECO:0000256" key="4">
    <source>
        <dbReference type="ARBA" id="ARBA00022692"/>
    </source>
</evidence>
<dbReference type="Gene3D" id="2.40.170.20">
    <property type="entry name" value="TonB-dependent receptor, beta-barrel domain"/>
    <property type="match status" value="1"/>
</dbReference>
<feature type="domain" description="TonB-dependent receptor plug" evidence="9">
    <location>
        <begin position="140"/>
        <end position="263"/>
    </location>
</feature>
<protein>
    <submittedName>
        <fullName evidence="10">SusC/RagA family TonB-linked outer membrane protein</fullName>
    </submittedName>
</protein>
<evidence type="ECO:0000256" key="1">
    <source>
        <dbReference type="ARBA" id="ARBA00004571"/>
    </source>
</evidence>
<sequence>MICLYITRIRRSTLALSMLMFFISTSILAQSVVQEPVRSGTLLDSYGNPIEGVIIRLKGDSIASSDSEGNFALLPSVRTGDVVAFDHPDFYVQTLVVGTETSVTMKDDSQTSERFTVRLFSRYLHNPEEAYVLYGKANRRSLIGSVSTIYTEQLNTTPAPTIAYALAGRLPGLYTSQASGFRVPATSNNYVGDLGGNVPRYFLGAPSDNTEFAITLRGQAPVVVIDGVQRDLYSIDPDNIESVSVLKDAFSSLLLGMRSSRGVLAITTKRPDTKEFKLSFTGQVGVQSALNMPKPLAAFEYAYLLNEALQNDNKAAVYTGADFEAFKNGTDPIRRPNVDWYDQTLRSNAPMSSYSLNISGGGRVARYSISGSYMNQQGLFNTSSQNSYQTNAEQKRYTISSNVAVDVTDDFLVDVSLFARVQDGSQPGVGMGELLKQILETPNNAYPIYNPNGSYGGNVSYQTNLMAQLINSGYIEDNSRDALANIGLHYNLNDFVQGLSAHAVTNISTQNITALTRSQRNTVFQYVASESGEGGKYTQYGSSVPQSNNFAPVSTTRLWYAQFSLDYDRLFGKHHVIGKLFGDRRVATINYDLPQTPSNLAARVQYDYDSKYFVEGAFTRSHVNVYAPGRQWGSFYAFGLGWDLSQEAFLQDAAWLDQLKLRGVYGKTGNGIDNSGYYIFRQTYSRTFTDGTYQQGFGRTNATGLWENSPLANPNITWEKAHKLDVGVDVSAVNNHLQLTADYYYDRYYDLLQNRGKSIALIGFAYPAENIGENLYKGLELSATYQNNLGDFNYFLTANWSRMATEMVFLDEQKRVYDYNRVTGESVGALYGYVADGFFSSPEDVASSAKLENITVQPGDIKYRDLNGDDVINQYDQTIIGRNKPLSYYGVTAGFNFKGFDVSVLLQGAYNRDQSIRDAVVDAGFQVTGQSYGQAYEQILGRWTPETAATATYPRLSTSNNFNNTQSSSFWVRSGDYMRLKNVSIGYTLPYRISNRYGVSQVKFFVNGQNLFTSSSYDAVDPEVTSFRSYPIMRVISGGLTIKL</sequence>
<keyword evidence="11" id="KW-1185">Reference proteome</keyword>
<gene>
    <name evidence="10" type="ORF">KK062_05370</name>
</gene>
<organism evidence="10 11">
    <name type="scientific">Dawidia cretensis</name>
    <dbReference type="NCBI Taxonomy" id="2782350"/>
    <lineage>
        <taxon>Bacteria</taxon>
        <taxon>Pseudomonadati</taxon>
        <taxon>Bacteroidota</taxon>
        <taxon>Cytophagia</taxon>
        <taxon>Cytophagales</taxon>
        <taxon>Chryseotaleaceae</taxon>
        <taxon>Dawidia</taxon>
    </lineage>
</organism>
<evidence type="ECO:0000313" key="10">
    <source>
        <dbReference type="EMBL" id="MBT1707640.1"/>
    </source>
</evidence>
<proteinExistence type="inferred from homology"/>
<evidence type="ECO:0000256" key="6">
    <source>
        <dbReference type="ARBA" id="ARBA00023237"/>
    </source>
</evidence>
<comment type="subcellular location">
    <subcellularLocation>
        <location evidence="1 7">Cell outer membrane</location>
        <topology evidence="1 7">Multi-pass membrane protein</topology>
    </subcellularLocation>
</comment>
<dbReference type="InterPro" id="IPR037066">
    <property type="entry name" value="Plug_dom_sf"/>
</dbReference>
<dbReference type="InterPro" id="IPR008969">
    <property type="entry name" value="CarboxyPept-like_regulatory"/>
</dbReference>
<dbReference type="GO" id="GO:0009279">
    <property type="term" value="C:cell outer membrane"/>
    <property type="evidence" value="ECO:0007669"/>
    <property type="project" value="UniProtKB-SubCell"/>
</dbReference>
<dbReference type="Proteomes" id="UP001319080">
    <property type="component" value="Unassembled WGS sequence"/>
</dbReference>
<reference evidence="10 11" key="1">
    <citation type="submission" date="2021-05" db="EMBL/GenBank/DDBJ databases">
        <title>A Polyphasic approach of four new species of the genus Ohtaekwangia: Ohtaekwangia histidinii sp. nov., Ohtaekwangia cretensis sp. nov., Ohtaekwangia indiensis sp. nov., Ohtaekwangia reichenbachii sp. nov. from diverse environment.</title>
        <authorList>
            <person name="Octaviana S."/>
        </authorList>
    </citation>
    <scope>NUCLEOTIDE SEQUENCE [LARGE SCALE GENOMIC DNA]</scope>
    <source>
        <strain evidence="10 11">PWU5</strain>
    </source>
</reference>
<dbReference type="InterPro" id="IPR036942">
    <property type="entry name" value="Beta-barrel_TonB_sf"/>
</dbReference>
<dbReference type="InterPro" id="IPR039426">
    <property type="entry name" value="TonB-dep_rcpt-like"/>
</dbReference>
<keyword evidence="6 7" id="KW-0998">Cell outer membrane</keyword>
<dbReference type="RefSeq" id="WP_254083231.1">
    <property type="nucleotide sequence ID" value="NZ_JAHESE010000003.1"/>
</dbReference>
<comment type="similarity">
    <text evidence="7">Belongs to the TonB-dependent receptor family.</text>
</comment>
<keyword evidence="4 7" id="KW-0812">Transmembrane</keyword>
<dbReference type="AlphaFoldDB" id="A0AAP2GTM4"/>
<accession>A0AAP2GTM4</accession>
<feature type="chain" id="PRO_5043048306" evidence="8">
    <location>
        <begin position="30"/>
        <end position="1044"/>
    </location>
</feature>
<dbReference type="EMBL" id="JAHESE010000003">
    <property type="protein sequence ID" value="MBT1707640.1"/>
    <property type="molecule type" value="Genomic_DNA"/>
</dbReference>
<dbReference type="NCBIfam" id="TIGR04056">
    <property type="entry name" value="OMP_RagA_SusC"/>
    <property type="match status" value="1"/>
</dbReference>
<name>A0AAP2GTM4_9BACT</name>